<dbReference type="PANTHER" id="PTHR12215:SF10">
    <property type="entry name" value="L-AMINOADIPATE-SEMIALDEHYDE DEHYDROGENASE-PHOSPHOPANTETHEINYL TRANSFERASE"/>
    <property type="match status" value="1"/>
</dbReference>
<feature type="region of interest" description="Disordered" evidence="3">
    <location>
        <begin position="1"/>
        <end position="21"/>
    </location>
</feature>
<comment type="similarity">
    <text evidence="1">Belongs to the P-Pant transferase superfamily. Gsp/Sfp/HetI/AcpT family.</text>
</comment>
<dbReference type="GO" id="GO:0000287">
    <property type="term" value="F:magnesium ion binding"/>
    <property type="evidence" value="ECO:0007669"/>
    <property type="project" value="InterPro"/>
</dbReference>
<evidence type="ECO:0000256" key="2">
    <source>
        <dbReference type="ARBA" id="ARBA00022679"/>
    </source>
</evidence>
<dbReference type="EMBL" id="JAFMOF010000004">
    <property type="protein sequence ID" value="MBO0656447.1"/>
    <property type="molecule type" value="Genomic_DNA"/>
</dbReference>
<evidence type="ECO:0000313" key="5">
    <source>
        <dbReference type="EMBL" id="MBO0656447.1"/>
    </source>
</evidence>
<evidence type="ECO:0000256" key="1">
    <source>
        <dbReference type="ARBA" id="ARBA00010990"/>
    </source>
</evidence>
<feature type="domain" description="4'-phosphopantetheinyl transferase" evidence="4">
    <location>
        <begin position="130"/>
        <end position="191"/>
    </location>
</feature>
<evidence type="ECO:0000259" key="4">
    <source>
        <dbReference type="Pfam" id="PF01648"/>
    </source>
</evidence>
<keyword evidence="2 5" id="KW-0808">Transferase</keyword>
<evidence type="ECO:0000256" key="3">
    <source>
        <dbReference type="SAM" id="MobiDB-lite"/>
    </source>
</evidence>
<dbReference type="PANTHER" id="PTHR12215">
    <property type="entry name" value="PHOSPHOPANTETHEINE TRANSFERASE"/>
    <property type="match status" value="1"/>
</dbReference>
<proteinExistence type="inferred from homology"/>
<name>A0A939FSB0_9ACTN</name>
<evidence type="ECO:0000313" key="6">
    <source>
        <dbReference type="Proteomes" id="UP000664781"/>
    </source>
</evidence>
<sequence length="231" mass="24180">MLTHADVRLLGRDTPPGPWRPGGGAPHVWLLRIPDGGAPWPQDDLDATERARAAGFVRPLHRDRYVASHAGLRRLLGAYLAQPPGAVELTREPCPGCGEPHGRPAVAGSPMHFNLSHAGELALFAFSDTPVGADVEQVQPPSVVAEVSRMLHPTETAELDVLPEHARPAAFARCWTRKEAYLKGTGTGLAESPSATYVGAGPAPAAPPGWTLTDVDAGPGYAAAIAVAAAR</sequence>
<dbReference type="InterPro" id="IPR037143">
    <property type="entry name" value="4-PPantetheinyl_Trfase_dom_sf"/>
</dbReference>
<protein>
    <submittedName>
        <fullName evidence="5">4'-phosphopantetheinyl transferase superfamily protein</fullName>
    </submittedName>
</protein>
<dbReference type="GO" id="GO:0019878">
    <property type="term" value="P:lysine biosynthetic process via aminoadipic acid"/>
    <property type="evidence" value="ECO:0007669"/>
    <property type="project" value="TreeGrafter"/>
</dbReference>
<dbReference type="InterPro" id="IPR008278">
    <property type="entry name" value="4-PPantetheinyl_Trfase_dom"/>
</dbReference>
<dbReference type="SUPFAM" id="SSF56214">
    <property type="entry name" value="4'-phosphopantetheinyl transferase"/>
    <property type="match status" value="2"/>
</dbReference>
<dbReference type="GO" id="GO:0008897">
    <property type="term" value="F:holo-[acyl-carrier-protein] synthase activity"/>
    <property type="evidence" value="ECO:0007669"/>
    <property type="project" value="InterPro"/>
</dbReference>
<dbReference type="Pfam" id="PF01648">
    <property type="entry name" value="ACPS"/>
    <property type="match status" value="1"/>
</dbReference>
<feature type="compositionally biased region" description="Basic and acidic residues" evidence="3">
    <location>
        <begin position="1"/>
        <end position="11"/>
    </location>
</feature>
<dbReference type="GO" id="GO:0005829">
    <property type="term" value="C:cytosol"/>
    <property type="evidence" value="ECO:0007669"/>
    <property type="project" value="TreeGrafter"/>
</dbReference>
<dbReference type="Proteomes" id="UP000664781">
    <property type="component" value="Unassembled WGS sequence"/>
</dbReference>
<organism evidence="5 6">
    <name type="scientific">Streptomyces triculaminicus</name>
    <dbReference type="NCBI Taxonomy" id="2816232"/>
    <lineage>
        <taxon>Bacteria</taxon>
        <taxon>Bacillati</taxon>
        <taxon>Actinomycetota</taxon>
        <taxon>Actinomycetes</taxon>
        <taxon>Kitasatosporales</taxon>
        <taxon>Streptomycetaceae</taxon>
        <taxon>Streptomyces</taxon>
    </lineage>
</organism>
<dbReference type="AlphaFoldDB" id="A0A939FSB0"/>
<reference evidence="5" key="1">
    <citation type="submission" date="2021-03" db="EMBL/GenBank/DDBJ databases">
        <title>Streptomyces strains.</title>
        <authorList>
            <person name="Lund M.B."/>
            <person name="Toerring T."/>
        </authorList>
    </citation>
    <scope>NUCLEOTIDE SEQUENCE</scope>
    <source>
        <strain evidence="5">JCM 4242</strain>
    </source>
</reference>
<gene>
    <name evidence="5" type="ORF">J1792_28005</name>
</gene>
<dbReference type="Gene3D" id="3.90.470.20">
    <property type="entry name" value="4'-phosphopantetheinyl transferase domain"/>
    <property type="match status" value="2"/>
</dbReference>
<comment type="caution">
    <text evidence="5">The sequence shown here is derived from an EMBL/GenBank/DDBJ whole genome shotgun (WGS) entry which is preliminary data.</text>
</comment>
<dbReference type="RefSeq" id="WP_086574287.1">
    <property type="nucleotide sequence ID" value="NZ_JAFMOF010000004.1"/>
</dbReference>
<accession>A0A939FSB0</accession>
<keyword evidence="6" id="KW-1185">Reference proteome</keyword>
<dbReference type="InterPro" id="IPR050559">
    <property type="entry name" value="P-Pant_transferase_sf"/>
</dbReference>